<accession>A0A0F9NJ81</accession>
<name>A0A0F9NJ81_9ZZZZ</name>
<protein>
    <submittedName>
        <fullName evidence="1">Uncharacterized protein</fullName>
    </submittedName>
</protein>
<proteinExistence type="predicted"/>
<gene>
    <name evidence="1" type="ORF">LCGC14_1330480</name>
</gene>
<evidence type="ECO:0000313" key="1">
    <source>
        <dbReference type="EMBL" id="KKM81367.1"/>
    </source>
</evidence>
<reference evidence="1" key="1">
    <citation type="journal article" date="2015" name="Nature">
        <title>Complex archaea that bridge the gap between prokaryotes and eukaryotes.</title>
        <authorList>
            <person name="Spang A."/>
            <person name="Saw J.H."/>
            <person name="Jorgensen S.L."/>
            <person name="Zaremba-Niedzwiedzka K."/>
            <person name="Martijn J."/>
            <person name="Lind A.E."/>
            <person name="van Eijk R."/>
            <person name="Schleper C."/>
            <person name="Guy L."/>
            <person name="Ettema T.J."/>
        </authorList>
    </citation>
    <scope>NUCLEOTIDE SEQUENCE</scope>
</reference>
<sequence>MNIDGKEYSEGQLRMLLRAVKRVLKADEHDICDANQGLLDTAIHIRLVTEDELQEADEWIIV</sequence>
<dbReference type="AlphaFoldDB" id="A0A0F9NJ81"/>
<dbReference type="EMBL" id="LAZR01008029">
    <property type="protein sequence ID" value="KKM81367.1"/>
    <property type="molecule type" value="Genomic_DNA"/>
</dbReference>
<comment type="caution">
    <text evidence="1">The sequence shown here is derived from an EMBL/GenBank/DDBJ whole genome shotgun (WGS) entry which is preliminary data.</text>
</comment>
<organism evidence="1">
    <name type="scientific">marine sediment metagenome</name>
    <dbReference type="NCBI Taxonomy" id="412755"/>
    <lineage>
        <taxon>unclassified sequences</taxon>
        <taxon>metagenomes</taxon>
        <taxon>ecological metagenomes</taxon>
    </lineage>
</organism>